<proteinExistence type="predicted"/>
<dbReference type="STRING" id="589385.SAMN05421504_101263"/>
<dbReference type="RefSeq" id="WP_176968462.1">
    <property type="nucleotide sequence ID" value="NZ_FNON01000001.1"/>
</dbReference>
<dbReference type="EMBL" id="FNON01000001">
    <property type="protein sequence ID" value="SDW32397.1"/>
    <property type="molecule type" value="Genomic_DNA"/>
</dbReference>
<dbReference type="AlphaFoldDB" id="A0A1H2SLJ3"/>
<gene>
    <name evidence="1" type="ORF">SAMN05421504_101263</name>
</gene>
<dbReference type="InterPro" id="IPR026337">
    <property type="entry name" value="AKG_HExxH"/>
</dbReference>
<organism evidence="1 2">
    <name type="scientific">Amycolatopsis xylanica</name>
    <dbReference type="NCBI Taxonomy" id="589385"/>
    <lineage>
        <taxon>Bacteria</taxon>
        <taxon>Bacillati</taxon>
        <taxon>Actinomycetota</taxon>
        <taxon>Actinomycetes</taxon>
        <taxon>Pseudonocardiales</taxon>
        <taxon>Pseudonocardiaceae</taxon>
        <taxon>Amycolatopsis</taxon>
    </lineage>
</organism>
<keyword evidence="2" id="KW-1185">Reference proteome</keyword>
<name>A0A1H2SLJ3_9PSEU</name>
<sequence length="317" mass="34976">MTSSAEEYLRNQLTSFEIDPDATAALATVYHRRLGRRLWTSLAGQGTPPDGPDGWRRLTWLHPSVVRMVTVGPVDADALHADAGLYTVDGGPARPPLEHLPERDGVRWLDESVRYLEDDIQRVDNAQSLTLSRPLALSSQAYVDQAAEVLARVWPAAAREFRTLVQSIVYVDGTVFRSATVEQTYGVIYAAPQSLGSVAAAFEMLLHETGHHALYLRNSFGPFVLNGSALASHPLRPDPRPIFGVLHSAHVLARMATGLHRWTVEAGAPDEAHERREQALKNLSQSLDILGREAEWTAQGIDYFKDLRACEDSLRAA</sequence>
<evidence type="ECO:0000313" key="1">
    <source>
        <dbReference type="EMBL" id="SDW32397.1"/>
    </source>
</evidence>
<accession>A0A1H2SLJ3</accession>
<dbReference type="NCBIfam" id="TIGR04267">
    <property type="entry name" value="mod_HExxH"/>
    <property type="match status" value="1"/>
</dbReference>
<dbReference type="Proteomes" id="UP000199515">
    <property type="component" value="Unassembled WGS sequence"/>
</dbReference>
<protein>
    <submittedName>
        <fullName evidence="1">HEXXH motif-containing protein</fullName>
    </submittedName>
</protein>
<reference evidence="1 2" key="1">
    <citation type="submission" date="2016-10" db="EMBL/GenBank/DDBJ databases">
        <authorList>
            <person name="de Groot N.N."/>
        </authorList>
    </citation>
    <scope>NUCLEOTIDE SEQUENCE [LARGE SCALE GENOMIC DNA]</scope>
    <source>
        <strain evidence="1 2">CPCC 202699</strain>
    </source>
</reference>
<evidence type="ECO:0000313" key="2">
    <source>
        <dbReference type="Proteomes" id="UP000199515"/>
    </source>
</evidence>